<sequence>MNRKRIALLTGLTLLTGTIVNTTNPLRYATKAHAEAAQNKTKLKPHSKYPDISKELDLTSMEQYSSVNLFMNVTLKDFYVKDSTIDDYGQYHLLLAPIKSSNQYFLIVTKSKQAIKKNRKISVQGFLNGKTRIDDQQINAGLNQKYLNKKVVSMLADNISL</sequence>
<dbReference type="KEGG" id="lhi:JP39_02995"/>
<dbReference type="EMBL" id="CP012559">
    <property type="protein sequence ID" value="ALB28409.1"/>
    <property type="molecule type" value="Genomic_DNA"/>
</dbReference>
<keyword evidence="2" id="KW-1185">Reference proteome</keyword>
<organism evidence="1 2">
    <name type="scientific">Companilactobacillus heilongjiangensis</name>
    <dbReference type="NCBI Taxonomy" id="1074467"/>
    <lineage>
        <taxon>Bacteria</taxon>
        <taxon>Bacillati</taxon>
        <taxon>Bacillota</taxon>
        <taxon>Bacilli</taxon>
        <taxon>Lactobacillales</taxon>
        <taxon>Lactobacillaceae</taxon>
        <taxon>Companilactobacillus</taxon>
    </lineage>
</organism>
<name>A0A0K2LAU1_9LACO</name>
<dbReference type="AlphaFoldDB" id="A0A0K2LAU1"/>
<dbReference type="OrthoDB" id="2322731at2"/>
<reference evidence="1 2" key="1">
    <citation type="submission" date="2015-08" db="EMBL/GenBank/DDBJ databases">
        <title>Genomic sequence of Lactobacillus heilongjiangensis DSM 28069, isolated from Chinese traditional pickle.</title>
        <authorList>
            <person name="Jiang X."/>
            <person name="Zheng B."/>
            <person name="Cheng H."/>
        </authorList>
    </citation>
    <scope>NUCLEOTIDE SEQUENCE [LARGE SCALE GENOMIC DNA]</scope>
    <source>
        <strain evidence="1 2">DSM 28069</strain>
    </source>
</reference>
<dbReference type="Proteomes" id="UP000061546">
    <property type="component" value="Chromosome"/>
</dbReference>
<protein>
    <submittedName>
        <fullName evidence="1">Uncharacterized protein</fullName>
    </submittedName>
</protein>
<evidence type="ECO:0000313" key="2">
    <source>
        <dbReference type="Proteomes" id="UP000061546"/>
    </source>
</evidence>
<proteinExistence type="predicted"/>
<gene>
    <name evidence="1" type="ORF">JP39_02995</name>
</gene>
<dbReference type="RefSeq" id="WP_041501686.1">
    <property type="nucleotide sequence ID" value="NZ_BJDV01000019.1"/>
</dbReference>
<evidence type="ECO:0000313" key="1">
    <source>
        <dbReference type="EMBL" id="ALB28409.1"/>
    </source>
</evidence>
<accession>A0A0K2LAU1</accession>